<dbReference type="Pfam" id="PF12895">
    <property type="entry name" value="ANAPC3"/>
    <property type="match status" value="1"/>
</dbReference>
<accession>A0A2W1J8R7</accession>
<dbReference type="GO" id="GO:0032259">
    <property type="term" value="P:methylation"/>
    <property type="evidence" value="ECO:0007669"/>
    <property type="project" value="UniProtKB-KW"/>
</dbReference>
<reference evidence="9 10" key="1">
    <citation type="journal article" date="2018" name="Sci. Rep.">
        <title>A novel species of the marine cyanobacterium Acaryochloris with a unique pigment content and lifestyle.</title>
        <authorList>
            <person name="Partensky F."/>
            <person name="Six C."/>
            <person name="Ratin M."/>
            <person name="Garczarek L."/>
            <person name="Vaulot D."/>
            <person name="Probert I."/>
            <person name="Calteau A."/>
            <person name="Gourvil P."/>
            <person name="Marie D."/>
            <person name="Grebert T."/>
            <person name="Bouchier C."/>
            <person name="Le Panse S."/>
            <person name="Gachenot M."/>
            <person name="Rodriguez F."/>
            <person name="Garrido J.L."/>
        </authorList>
    </citation>
    <scope>NUCLEOTIDE SEQUENCE [LARGE SCALE GENOMIC DNA]</scope>
    <source>
        <strain evidence="9 10">RCC1774</strain>
    </source>
</reference>
<dbReference type="RefSeq" id="WP_110988926.1">
    <property type="nucleotide sequence ID" value="NZ_CAWNWM010000034.1"/>
</dbReference>
<dbReference type="CDD" id="cd02440">
    <property type="entry name" value="AdoMet_MTases"/>
    <property type="match status" value="1"/>
</dbReference>
<dbReference type="InterPro" id="IPR029063">
    <property type="entry name" value="SAM-dependent_MTases_sf"/>
</dbReference>
<dbReference type="InterPro" id="IPR036804">
    <property type="entry name" value="CheR_N_sf"/>
</dbReference>
<dbReference type="PANTHER" id="PTHR24422:SF19">
    <property type="entry name" value="CHEMOTAXIS PROTEIN METHYLTRANSFERASE"/>
    <property type="match status" value="1"/>
</dbReference>
<keyword evidence="5" id="KW-0949">S-adenosyl-L-methionine</keyword>
<dbReference type="PRINTS" id="PR00996">
    <property type="entry name" value="CHERMTFRASE"/>
</dbReference>
<evidence type="ECO:0000256" key="2">
    <source>
        <dbReference type="ARBA" id="ARBA00012534"/>
    </source>
</evidence>
<dbReference type="SUPFAM" id="SSF47757">
    <property type="entry name" value="Chemotaxis receptor methyltransferase CheR, N-terminal domain"/>
    <property type="match status" value="1"/>
</dbReference>
<dbReference type="InterPro" id="IPR050903">
    <property type="entry name" value="Bact_Chemotaxis_MeTrfase"/>
</dbReference>
<name>A0A2W1J8R7_9CYAN</name>
<dbReference type="SMART" id="SM00138">
    <property type="entry name" value="MeTrc"/>
    <property type="match status" value="1"/>
</dbReference>
<dbReference type="GO" id="GO:0008983">
    <property type="term" value="F:protein-glutamate O-methyltransferase activity"/>
    <property type="evidence" value="ECO:0007669"/>
    <property type="project" value="UniProtKB-EC"/>
</dbReference>
<keyword evidence="6" id="KW-0802">TPR repeat</keyword>
<dbReference type="Gene3D" id="1.10.155.10">
    <property type="entry name" value="Chemotaxis receptor methyltransferase CheR, N-terminal domain"/>
    <property type="match status" value="1"/>
</dbReference>
<dbReference type="InterPro" id="IPR019734">
    <property type="entry name" value="TPR_rpt"/>
</dbReference>
<dbReference type="SUPFAM" id="SSF48452">
    <property type="entry name" value="TPR-like"/>
    <property type="match status" value="1"/>
</dbReference>
<keyword evidence="10" id="KW-1185">Reference proteome</keyword>
<dbReference type="EC" id="2.1.1.80" evidence="2"/>
<evidence type="ECO:0000313" key="9">
    <source>
        <dbReference type="EMBL" id="PZD70538.1"/>
    </source>
</evidence>
<feature type="region of interest" description="Disordered" evidence="7">
    <location>
        <begin position="292"/>
        <end position="314"/>
    </location>
</feature>
<keyword evidence="4 9" id="KW-0808">Transferase</keyword>
<dbReference type="PROSITE" id="PS50005">
    <property type="entry name" value="TPR"/>
    <property type="match status" value="1"/>
</dbReference>
<gene>
    <name evidence="9" type="primary">cheR</name>
    <name evidence="9" type="ORF">C1752_10967</name>
</gene>
<dbReference type="PANTHER" id="PTHR24422">
    <property type="entry name" value="CHEMOTAXIS PROTEIN METHYLTRANSFERASE"/>
    <property type="match status" value="1"/>
</dbReference>
<dbReference type="InterPro" id="IPR022642">
    <property type="entry name" value="CheR_C"/>
</dbReference>
<comment type="caution">
    <text evidence="9">The sequence shown here is derived from an EMBL/GenBank/DDBJ whole genome shotgun (WGS) entry which is preliminary data.</text>
</comment>
<evidence type="ECO:0000256" key="5">
    <source>
        <dbReference type="ARBA" id="ARBA00022691"/>
    </source>
</evidence>
<dbReference type="InterPro" id="IPR011990">
    <property type="entry name" value="TPR-like_helical_dom_sf"/>
</dbReference>
<dbReference type="AlphaFoldDB" id="A0A2W1J8R7"/>
<keyword evidence="3 9" id="KW-0489">Methyltransferase</keyword>
<dbReference type="OrthoDB" id="9799157at2"/>
<dbReference type="InterPro" id="IPR000780">
    <property type="entry name" value="CheR_MeTrfase"/>
</dbReference>
<dbReference type="Gene3D" id="3.40.50.150">
    <property type="entry name" value="Vaccinia Virus protein VP39"/>
    <property type="match status" value="1"/>
</dbReference>
<evidence type="ECO:0000256" key="1">
    <source>
        <dbReference type="ARBA" id="ARBA00001541"/>
    </source>
</evidence>
<feature type="domain" description="CheR-type methyltransferase" evidence="8">
    <location>
        <begin position="1"/>
        <end position="288"/>
    </location>
</feature>
<evidence type="ECO:0000256" key="6">
    <source>
        <dbReference type="PROSITE-ProRule" id="PRU00339"/>
    </source>
</evidence>
<dbReference type="SMART" id="SM00028">
    <property type="entry name" value="TPR"/>
    <property type="match status" value="3"/>
</dbReference>
<dbReference type="Pfam" id="PF01739">
    <property type="entry name" value="CheR"/>
    <property type="match status" value="1"/>
</dbReference>
<sequence length="464" mass="53026">MIEAALRQKFLDLIQSQTGIRLRSQDWVTLSDNIMHRIQFINVESPQAYYQHLTSGLKSFAESESEAKREWDYFLELVTIGESYFFRDHGQFQVLREHILPDLIAQQRQAYTAGSIPQPTLNLWSAGCSSGEEPYSLAILLQELIPDLPRWQISILGTDLNPAALNKARQGLYRNWSFRQTEPQLKSLYFRPVSANWQIHDHIRERVTFRRGNLLADPVPNNLLSSMHLIICRNMFIYFEADAIATILRKLHSALNPKGYLITGHAELYNQNLQQFQVLSFSGSMAYRPQSVATAEPRSKPLSRSVETSPSSTLQPKAPLAIQYEVTSNSTTDRAAQHLLAQSHWQRGNLEQAMNCCLAALLVDGESLSSLYLMAQIVQKRGDYKQAKTILKKILYLQPTHIPAYFELGAIYAQDTQRNRATKMYHTAQELLEKLPPKTWIEYRGQVTAGELLMQLRQCLLQAS</sequence>
<dbReference type="SUPFAM" id="SSF53335">
    <property type="entry name" value="S-adenosyl-L-methionine-dependent methyltransferases"/>
    <property type="match status" value="1"/>
</dbReference>
<evidence type="ECO:0000313" key="10">
    <source>
        <dbReference type="Proteomes" id="UP000248857"/>
    </source>
</evidence>
<feature type="compositionally biased region" description="Polar residues" evidence="7">
    <location>
        <begin position="305"/>
        <end position="314"/>
    </location>
</feature>
<dbReference type="EMBL" id="PQWO01000034">
    <property type="protein sequence ID" value="PZD70538.1"/>
    <property type="molecule type" value="Genomic_DNA"/>
</dbReference>
<protein>
    <recommendedName>
        <fullName evidence="2">protein-glutamate O-methyltransferase</fullName>
        <ecNumber evidence="2">2.1.1.80</ecNumber>
    </recommendedName>
</protein>
<evidence type="ECO:0000256" key="3">
    <source>
        <dbReference type="ARBA" id="ARBA00022603"/>
    </source>
</evidence>
<dbReference type="Proteomes" id="UP000248857">
    <property type="component" value="Unassembled WGS sequence"/>
</dbReference>
<organism evidence="9 10">
    <name type="scientific">Acaryochloris thomasi RCC1774</name>
    <dbReference type="NCBI Taxonomy" id="1764569"/>
    <lineage>
        <taxon>Bacteria</taxon>
        <taxon>Bacillati</taxon>
        <taxon>Cyanobacteriota</taxon>
        <taxon>Cyanophyceae</taxon>
        <taxon>Acaryochloridales</taxon>
        <taxon>Acaryochloridaceae</taxon>
        <taxon>Acaryochloris</taxon>
        <taxon>Acaryochloris thomasi</taxon>
    </lineage>
</organism>
<dbReference type="Gene3D" id="1.25.40.10">
    <property type="entry name" value="Tetratricopeptide repeat domain"/>
    <property type="match status" value="1"/>
</dbReference>
<dbReference type="PROSITE" id="PS50123">
    <property type="entry name" value="CHER"/>
    <property type="match status" value="1"/>
</dbReference>
<comment type="catalytic activity">
    <reaction evidence="1">
        <text>L-glutamyl-[protein] + S-adenosyl-L-methionine = [protein]-L-glutamate 5-O-methyl ester + S-adenosyl-L-homocysteine</text>
        <dbReference type="Rhea" id="RHEA:24452"/>
        <dbReference type="Rhea" id="RHEA-COMP:10208"/>
        <dbReference type="Rhea" id="RHEA-COMP:10311"/>
        <dbReference type="ChEBI" id="CHEBI:29973"/>
        <dbReference type="ChEBI" id="CHEBI:57856"/>
        <dbReference type="ChEBI" id="CHEBI:59789"/>
        <dbReference type="ChEBI" id="CHEBI:82795"/>
        <dbReference type="EC" id="2.1.1.80"/>
    </reaction>
</comment>
<evidence type="ECO:0000256" key="4">
    <source>
        <dbReference type="ARBA" id="ARBA00022679"/>
    </source>
</evidence>
<feature type="repeat" description="TPR" evidence="6">
    <location>
        <begin position="368"/>
        <end position="401"/>
    </location>
</feature>
<proteinExistence type="predicted"/>
<evidence type="ECO:0000256" key="7">
    <source>
        <dbReference type="SAM" id="MobiDB-lite"/>
    </source>
</evidence>
<evidence type="ECO:0000259" key="8">
    <source>
        <dbReference type="PROSITE" id="PS50123"/>
    </source>
</evidence>